<comment type="caution">
    <text evidence="5">The sequence shown here is derived from an EMBL/GenBank/DDBJ whole genome shotgun (WGS) entry which is preliminary data.</text>
</comment>
<gene>
    <name evidence="5" type="ORF">TeGR_g11494</name>
</gene>
<dbReference type="PROSITE" id="PS50862">
    <property type="entry name" value="AA_TRNA_LIGASE_II"/>
    <property type="match status" value="1"/>
</dbReference>
<dbReference type="Proteomes" id="UP001165060">
    <property type="component" value="Unassembled WGS sequence"/>
</dbReference>
<sequence>YRSRHLDMLSNPSVRATFRSRALILRTIRNYLDGLDFYEFETPTLTATVGGADARPFETHHNALSLPLTLRVATELHLKRLLVGGFPRVYELGRVFRNEGEHHPDNFDFMALADWSAPDSLVAAKAALTSAGIAPGLVEPLTSVGYCLALAFEELCEPHLIQPTFVTDHPIDTSPLAKPHRTTAGLVERFELFAVGRELANAYSELTDPIDQRQRLELQAARKAAGEEASDLDEDFVQALETGMPPAGGLGIGVDRLVMLLTNSSTIKDVIAFPLLRPDTGGVAVGTEEEA</sequence>
<dbReference type="InterPro" id="IPR006195">
    <property type="entry name" value="aa-tRNA-synth_II"/>
</dbReference>
<proteinExistence type="predicted"/>
<dbReference type="EMBL" id="BRYB01004230">
    <property type="protein sequence ID" value="GMI27716.1"/>
    <property type="molecule type" value="Genomic_DNA"/>
</dbReference>
<evidence type="ECO:0000313" key="5">
    <source>
        <dbReference type="EMBL" id="GMI27716.1"/>
    </source>
</evidence>
<keyword evidence="3" id="KW-0067">ATP-binding</keyword>
<keyword evidence="2" id="KW-0547">Nucleotide-binding</keyword>
<protein>
    <recommendedName>
        <fullName evidence="4">Aminoacyl-transfer RNA synthetases class-II family profile domain-containing protein</fullName>
    </recommendedName>
</protein>
<name>A0ABQ6MJK8_9STRA</name>
<dbReference type="InterPro" id="IPR004364">
    <property type="entry name" value="Aa-tRNA-synt_II"/>
</dbReference>
<dbReference type="InterPro" id="IPR045864">
    <property type="entry name" value="aa-tRNA-synth_II/BPL/LPL"/>
</dbReference>
<dbReference type="Pfam" id="PF00152">
    <property type="entry name" value="tRNA-synt_2"/>
    <property type="match status" value="2"/>
</dbReference>
<evidence type="ECO:0000256" key="1">
    <source>
        <dbReference type="ARBA" id="ARBA00022598"/>
    </source>
</evidence>
<evidence type="ECO:0000313" key="6">
    <source>
        <dbReference type="Proteomes" id="UP001165060"/>
    </source>
</evidence>
<dbReference type="PRINTS" id="PR00982">
    <property type="entry name" value="TRNASYNTHLYS"/>
</dbReference>
<dbReference type="Gene3D" id="3.30.930.10">
    <property type="entry name" value="Bira Bifunctional Protein, Domain 2"/>
    <property type="match status" value="2"/>
</dbReference>
<feature type="domain" description="Aminoacyl-transfer RNA synthetases class-II family profile" evidence="4">
    <location>
        <begin position="1"/>
        <end position="278"/>
    </location>
</feature>
<organism evidence="5 6">
    <name type="scientific">Tetraparma gracilis</name>
    <dbReference type="NCBI Taxonomy" id="2962635"/>
    <lineage>
        <taxon>Eukaryota</taxon>
        <taxon>Sar</taxon>
        <taxon>Stramenopiles</taxon>
        <taxon>Ochrophyta</taxon>
        <taxon>Bolidophyceae</taxon>
        <taxon>Parmales</taxon>
        <taxon>Triparmaceae</taxon>
        <taxon>Tetraparma</taxon>
    </lineage>
</organism>
<reference evidence="5 6" key="1">
    <citation type="journal article" date="2023" name="Commun. Biol.">
        <title>Genome analysis of Parmales, the sister group of diatoms, reveals the evolutionary specialization of diatoms from phago-mixotrophs to photoautotrophs.</title>
        <authorList>
            <person name="Ban H."/>
            <person name="Sato S."/>
            <person name="Yoshikawa S."/>
            <person name="Yamada K."/>
            <person name="Nakamura Y."/>
            <person name="Ichinomiya M."/>
            <person name="Sato N."/>
            <person name="Blanc-Mathieu R."/>
            <person name="Endo H."/>
            <person name="Kuwata A."/>
            <person name="Ogata H."/>
        </authorList>
    </citation>
    <scope>NUCLEOTIDE SEQUENCE [LARGE SCALE GENOMIC DNA]</scope>
</reference>
<evidence type="ECO:0000256" key="2">
    <source>
        <dbReference type="ARBA" id="ARBA00022741"/>
    </source>
</evidence>
<dbReference type="SUPFAM" id="SSF55681">
    <property type="entry name" value="Class II aaRS and biotin synthetases"/>
    <property type="match status" value="1"/>
</dbReference>
<evidence type="ECO:0000259" key="4">
    <source>
        <dbReference type="PROSITE" id="PS50862"/>
    </source>
</evidence>
<dbReference type="PANTHER" id="PTHR42918:SF15">
    <property type="entry name" value="LYSINE--TRNA LIGASE, CHLOROPLASTIC_MITOCHONDRIAL"/>
    <property type="match status" value="1"/>
</dbReference>
<feature type="non-terminal residue" evidence="5">
    <location>
        <position position="1"/>
    </location>
</feature>
<evidence type="ECO:0000256" key="3">
    <source>
        <dbReference type="ARBA" id="ARBA00022840"/>
    </source>
</evidence>
<accession>A0ABQ6MJK8</accession>
<keyword evidence="6" id="KW-1185">Reference proteome</keyword>
<dbReference type="PANTHER" id="PTHR42918">
    <property type="entry name" value="LYSYL-TRNA SYNTHETASE"/>
    <property type="match status" value="1"/>
</dbReference>
<keyword evidence="1" id="KW-0436">Ligase</keyword>
<dbReference type="InterPro" id="IPR018149">
    <property type="entry name" value="Lys-tRNA-synth_II_C"/>
</dbReference>